<dbReference type="AlphaFoldDB" id="A0A0G4HSW0"/>
<dbReference type="SUPFAM" id="SSF56752">
    <property type="entry name" value="D-aminoacid aminotransferase-like PLP-dependent enzymes"/>
    <property type="match status" value="1"/>
</dbReference>
<dbReference type="Pfam" id="PF01063">
    <property type="entry name" value="Aminotran_4"/>
    <property type="match status" value="1"/>
</dbReference>
<evidence type="ECO:0000313" key="2">
    <source>
        <dbReference type="EMBL" id="CEM47446.1"/>
    </source>
</evidence>
<dbReference type="InterPro" id="IPR001544">
    <property type="entry name" value="Aminotrans_IV"/>
</dbReference>
<organism evidence="2">
    <name type="scientific">Chromera velia CCMP2878</name>
    <dbReference type="NCBI Taxonomy" id="1169474"/>
    <lineage>
        <taxon>Eukaryota</taxon>
        <taxon>Sar</taxon>
        <taxon>Alveolata</taxon>
        <taxon>Colpodellida</taxon>
        <taxon>Chromeraceae</taxon>
        <taxon>Chromera</taxon>
    </lineage>
</organism>
<reference evidence="2" key="1">
    <citation type="submission" date="2014-11" db="EMBL/GenBank/DDBJ databases">
        <authorList>
            <person name="Otto D Thomas"/>
            <person name="Naeem Raeece"/>
        </authorList>
    </citation>
    <scope>NUCLEOTIDE SEQUENCE</scope>
</reference>
<proteinExistence type="predicted"/>
<sequence length="427" mass="46435">MDVVLHVSEGERGSESRSWSEFVIVEETAPLFAASDRGLLFGDGAFVTLRLQTGCVYSLEPHLSNLRQQCDDLGISPPQFLSSPVKVKEAIHALLRAKESKGVCVSPEGSYRVKILVSGGNTHTAGGSGLSVEKRPHGIVLIVLKPHPSPPRDQPRRPLRLLVVPSGRSVVSATPLMDAWLSSVPSSFRLKSLSYIDRLAFRSLAQREGFDDVLTTVDADVDRETKKEKENECDDGGDGASVSPHLSDSVLGGRRLVFPAVGDTSIHNVFWITGRRGGDGRLFPEMGVTPSCGELGLYRGSTIGEVCQTVKSLRGGRYPEGGLEWREGVYSFESILSSLSVDRFLCLFVCNSLNEIIPVEGVAVPRNGTGAGEEKGHEETEERLPDCRLQAGSLSTDFHRLDVDGEFESDFREAYFCVGVEKESLVS</sequence>
<dbReference type="Gene3D" id="3.20.10.10">
    <property type="entry name" value="D-amino Acid Aminotransferase, subunit A, domain 2"/>
    <property type="match status" value="1"/>
</dbReference>
<name>A0A0G4HSW0_9ALVE</name>
<accession>A0A0G4HSW0</accession>
<dbReference type="InterPro" id="IPR036038">
    <property type="entry name" value="Aminotransferase-like"/>
</dbReference>
<gene>
    <name evidence="2" type="ORF">Cvel_8347</name>
</gene>
<feature type="region of interest" description="Disordered" evidence="1">
    <location>
        <begin position="224"/>
        <end position="244"/>
    </location>
</feature>
<dbReference type="GO" id="GO:0003824">
    <property type="term" value="F:catalytic activity"/>
    <property type="evidence" value="ECO:0007669"/>
    <property type="project" value="InterPro"/>
</dbReference>
<dbReference type="VEuPathDB" id="CryptoDB:Cvel_8347"/>
<protein>
    <recommendedName>
        <fullName evidence="3">Aminotransferase class IV</fullName>
    </recommendedName>
</protein>
<dbReference type="EMBL" id="CDMZ01003749">
    <property type="protein sequence ID" value="CEM47446.1"/>
    <property type="molecule type" value="Genomic_DNA"/>
</dbReference>
<dbReference type="InterPro" id="IPR043132">
    <property type="entry name" value="BCAT-like_C"/>
</dbReference>
<evidence type="ECO:0000256" key="1">
    <source>
        <dbReference type="SAM" id="MobiDB-lite"/>
    </source>
</evidence>
<evidence type="ECO:0008006" key="3">
    <source>
        <dbReference type="Google" id="ProtNLM"/>
    </source>
</evidence>
<dbReference type="Gene3D" id="3.30.470.10">
    <property type="match status" value="1"/>
</dbReference>
<dbReference type="InterPro" id="IPR043131">
    <property type="entry name" value="BCAT-like_N"/>
</dbReference>